<organism evidence="3 4">
    <name type="scientific">Trypanosoma cruzi</name>
    <dbReference type="NCBI Taxonomy" id="5693"/>
    <lineage>
        <taxon>Eukaryota</taxon>
        <taxon>Discoba</taxon>
        <taxon>Euglenozoa</taxon>
        <taxon>Kinetoplastea</taxon>
        <taxon>Metakinetoplastina</taxon>
        <taxon>Trypanosomatida</taxon>
        <taxon>Trypanosomatidae</taxon>
        <taxon>Trypanosoma</taxon>
        <taxon>Schizotrypanum</taxon>
    </lineage>
</organism>
<dbReference type="InterPro" id="IPR027417">
    <property type="entry name" value="P-loop_NTPase"/>
</dbReference>
<dbReference type="Pfam" id="PF12781">
    <property type="entry name" value="AAA_9"/>
    <property type="match status" value="1"/>
</dbReference>
<dbReference type="VEuPathDB" id="TriTrypDB:BCY84_17339"/>
<dbReference type="VEuPathDB" id="TriTrypDB:TcCLB.511821.10"/>
<dbReference type="AlphaFoldDB" id="A0A2V2VMP4"/>
<dbReference type="GO" id="GO:0031122">
    <property type="term" value="P:cytoplasmic microtubule organization"/>
    <property type="evidence" value="ECO:0007669"/>
    <property type="project" value="TreeGrafter"/>
</dbReference>
<dbReference type="VEuPathDB" id="TriTrypDB:TCDM_02611"/>
<evidence type="ECO:0000259" key="2">
    <source>
        <dbReference type="Pfam" id="PF12781"/>
    </source>
</evidence>
<gene>
    <name evidence="3" type="ORF">C3747_255g45</name>
</gene>
<accession>A0A2V2VMP4</accession>
<dbReference type="EMBL" id="PRFC01000255">
    <property type="protein sequence ID" value="PWU96478.1"/>
    <property type="molecule type" value="Genomic_DNA"/>
</dbReference>
<dbReference type="Pfam" id="PF12777">
    <property type="entry name" value="MT"/>
    <property type="match status" value="1"/>
</dbReference>
<dbReference type="GO" id="GO:0007018">
    <property type="term" value="P:microtubule-based movement"/>
    <property type="evidence" value="ECO:0007669"/>
    <property type="project" value="InterPro"/>
</dbReference>
<dbReference type="VEuPathDB" id="TriTrypDB:C3747_255g45"/>
<dbReference type="GO" id="GO:0045505">
    <property type="term" value="F:dynein intermediate chain binding"/>
    <property type="evidence" value="ECO:0007669"/>
    <property type="project" value="InterPro"/>
</dbReference>
<dbReference type="VEuPathDB" id="TriTrypDB:ECC02_005795"/>
<dbReference type="VEuPathDB" id="TriTrypDB:TcCLB.510533.10"/>
<dbReference type="VEuPathDB" id="TriTrypDB:TcBrA4_0094110"/>
<evidence type="ECO:0000313" key="3">
    <source>
        <dbReference type="EMBL" id="PWU96478.1"/>
    </source>
</evidence>
<dbReference type="PANTHER" id="PTHR10676">
    <property type="entry name" value="DYNEIN HEAVY CHAIN FAMILY PROTEIN"/>
    <property type="match status" value="1"/>
</dbReference>
<dbReference type="GO" id="GO:0007097">
    <property type="term" value="P:nuclear migration"/>
    <property type="evidence" value="ECO:0007669"/>
    <property type="project" value="TreeGrafter"/>
</dbReference>
<dbReference type="VEuPathDB" id="TriTrypDB:TcG_03806"/>
<name>A0A2V2VMP4_TRYCR</name>
<dbReference type="InterPro" id="IPR024743">
    <property type="entry name" value="Dynein_HC_stalk"/>
</dbReference>
<dbReference type="InterPro" id="IPR026983">
    <property type="entry name" value="DHC"/>
</dbReference>
<dbReference type="VEuPathDB" id="TriTrypDB:TcCL_NonESM00469"/>
<dbReference type="Gene3D" id="1.20.920.20">
    <property type="match status" value="1"/>
</dbReference>
<dbReference type="GO" id="GO:0008569">
    <property type="term" value="F:minus-end-directed microtubule motor activity"/>
    <property type="evidence" value="ECO:0007669"/>
    <property type="project" value="TreeGrafter"/>
</dbReference>
<feature type="domain" description="Dynein heavy chain coiled coil stalk" evidence="1">
    <location>
        <begin position="2"/>
        <end position="165"/>
    </location>
</feature>
<dbReference type="GO" id="GO:0007052">
    <property type="term" value="P:mitotic spindle organization"/>
    <property type="evidence" value="ECO:0007669"/>
    <property type="project" value="TreeGrafter"/>
</dbReference>
<dbReference type="VEuPathDB" id="TriTrypDB:Tc_MARK_145"/>
<dbReference type="InterPro" id="IPR035706">
    <property type="entry name" value="AAA_9"/>
</dbReference>
<sequence>MLQEEDFTYEAARRASKAAGPLLQWVQAQVNYAAILAAIGPLRNRIDHLSKVHGAKRAQLQRTEVEIATMEASLLQLKKGYQEVTEEIAAIKNTMNGVAARCERATTLLRQLFDERGRWETEAMGFDSEVRTILGDCILAAASLAYFGYFDEHARQSLLFPRWRQCLQQLQIPFREDFRSVVEYLVTPQERLSWEQCGLLKDHLCVENAMILSRCQRYPLLIDPNGVAVTFLLQRYSKDKINTTSFSKTGYLKHLDMAVRFGYPILMQDAEFIDPALSPLINQEIHRVRGHALTRLGHKTWKLRRHFAFFS</sequence>
<dbReference type="Gene3D" id="3.40.50.300">
    <property type="entry name" value="P-loop containing nucleotide triphosphate hydrolases"/>
    <property type="match status" value="1"/>
</dbReference>
<dbReference type="PANTHER" id="PTHR10676:SF314">
    <property type="entry name" value="CYTOPLASMIC DYNEIN 1 HEAVY CHAIN 1"/>
    <property type="match status" value="1"/>
</dbReference>
<comment type="caution">
    <text evidence="3">The sequence shown here is derived from an EMBL/GenBank/DDBJ whole genome shotgun (WGS) entry which is preliminary data.</text>
</comment>
<dbReference type="GO" id="GO:0005868">
    <property type="term" value="C:cytoplasmic dynein complex"/>
    <property type="evidence" value="ECO:0007669"/>
    <property type="project" value="TreeGrafter"/>
</dbReference>
<evidence type="ECO:0000259" key="1">
    <source>
        <dbReference type="Pfam" id="PF12777"/>
    </source>
</evidence>
<feature type="domain" description="Dynein heavy chain ATP-binding dynein motor region" evidence="2">
    <location>
        <begin position="193"/>
        <end position="310"/>
    </location>
</feature>
<dbReference type="GO" id="GO:0051959">
    <property type="term" value="F:dynein light intermediate chain binding"/>
    <property type="evidence" value="ECO:0007669"/>
    <property type="project" value="InterPro"/>
</dbReference>
<dbReference type="GO" id="GO:0005938">
    <property type="term" value="C:cell cortex"/>
    <property type="evidence" value="ECO:0007669"/>
    <property type="project" value="TreeGrafter"/>
</dbReference>
<reference evidence="3 4" key="1">
    <citation type="journal article" date="2018" name="Microb. Genom.">
        <title>Expanding an expanded genome: long-read sequencing of Trypanosoma cruzi.</title>
        <authorList>
            <person name="Berna L."/>
            <person name="Rodriguez M."/>
            <person name="Chiribao M.L."/>
            <person name="Parodi-Talice A."/>
            <person name="Pita S."/>
            <person name="Rijo G."/>
            <person name="Alvarez-Valin F."/>
            <person name="Robello C."/>
        </authorList>
    </citation>
    <scope>NUCLEOTIDE SEQUENCE [LARGE SCALE GENOMIC DNA]</scope>
    <source>
        <strain evidence="3 4">TCC</strain>
    </source>
</reference>
<proteinExistence type="predicted"/>
<evidence type="ECO:0000313" key="4">
    <source>
        <dbReference type="Proteomes" id="UP000246078"/>
    </source>
</evidence>
<dbReference type="VEuPathDB" id="TriTrypDB:TCSYLVIO_001596"/>
<dbReference type="VEuPathDB" id="TriTrypDB:C4B63_49g129"/>
<protein>
    <submittedName>
        <fullName evidence="3">Putative Cytoplasmic dynein 1 heavy chain (DYNC1H1)</fullName>
    </submittedName>
</protein>
<dbReference type="GO" id="GO:0005881">
    <property type="term" value="C:cytoplasmic microtubule"/>
    <property type="evidence" value="ECO:0007669"/>
    <property type="project" value="TreeGrafter"/>
</dbReference>
<dbReference type="Proteomes" id="UP000246078">
    <property type="component" value="Unassembled WGS sequence"/>
</dbReference>